<protein>
    <recommendedName>
        <fullName evidence="2">UPAR/Ly6 domain-containing protein</fullName>
    </recommendedName>
</protein>
<dbReference type="InterPro" id="IPR016054">
    <property type="entry name" value="LY6_UPA_recep-like"/>
</dbReference>
<accession>A0A1S8WSP4</accession>
<evidence type="ECO:0000313" key="4">
    <source>
        <dbReference type="Proteomes" id="UP000243686"/>
    </source>
</evidence>
<dbReference type="Pfam" id="PF00021">
    <property type="entry name" value="UPAR_LY6"/>
    <property type="match status" value="1"/>
</dbReference>
<dbReference type="Proteomes" id="UP000243686">
    <property type="component" value="Unassembled WGS sequence"/>
</dbReference>
<keyword evidence="4" id="KW-1185">Reference proteome</keyword>
<proteinExistence type="predicted"/>
<evidence type="ECO:0000256" key="1">
    <source>
        <dbReference type="SAM" id="SignalP"/>
    </source>
</evidence>
<feature type="signal peptide" evidence="1">
    <location>
        <begin position="1"/>
        <end position="21"/>
    </location>
</feature>
<feature type="domain" description="UPAR/Ly6" evidence="2">
    <location>
        <begin position="21"/>
        <end position="95"/>
    </location>
</feature>
<dbReference type="InterPro" id="IPR045860">
    <property type="entry name" value="Snake_toxin-like_sf"/>
</dbReference>
<organism evidence="3 4">
    <name type="scientific">Opisthorchis viverrini</name>
    <name type="common">Southeast Asian liver fluke</name>
    <dbReference type="NCBI Taxonomy" id="6198"/>
    <lineage>
        <taxon>Eukaryota</taxon>
        <taxon>Metazoa</taxon>
        <taxon>Spiralia</taxon>
        <taxon>Lophotrochozoa</taxon>
        <taxon>Platyhelminthes</taxon>
        <taxon>Trematoda</taxon>
        <taxon>Digenea</taxon>
        <taxon>Opisthorchiida</taxon>
        <taxon>Opisthorchiata</taxon>
        <taxon>Opisthorchiidae</taxon>
        <taxon>Opisthorchis</taxon>
    </lineage>
</organism>
<name>A0A1S8WSP4_OPIVI</name>
<dbReference type="Gene3D" id="2.10.60.10">
    <property type="entry name" value="CD59"/>
    <property type="match status" value="1"/>
</dbReference>
<sequence>MTEIKAMLFVLTAILLMSANGLKCFDCDKCPDDPKEGNVTVKDDCKACLVTKAYAGNALSSLTIKCSPFCPPLNGAEIGNVAGVKVGCCYTDLCTAGAVFRVPNRFFIMVTVVLVFHMK</sequence>
<keyword evidence="1" id="KW-0732">Signal</keyword>
<feature type="chain" id="PRO_5013137190" description="UPAR/Ly6 domain-containing protein" evidence="1">
    <location>
        <begin position="22"/>
        <end position="119"/>
    </location>
</feature>
<dbReference type="SUPFAM" id="SSF57302">
    <property type="entry name" value="Snake toxin-like"/>
    <property type="match status" value="1"/>
</dbReference>
<dbReference type="AlphaFoldDB" id="A0A1S8WSP4"/>
<evidence type="ECO:0000313" key="3">
    <source>
        <dbReference type="EMBL" id="OON17486.1"/>
    </source>
</evidence>
<evidence type="ECO:0000259" key="2">
    <source>
        <dbReference type="Pfam" id="PF00021"/>
    </source>
</evidence>
<dbReference type="EMBL" id="KV895295">
    <property type="protein sequence ID" value="OON17486.1"/>
    <property type="molecule type" value="Genomic_DNA"/>
</dbReference>
<gene>
    <name evidence="3" type="ORF">X801_06676</name>
</gene>
<reference evidence="3 4" key="1">
    <citation type="submission" date="2015-03" db="EMBL/GenBank/DDBJ databases">
        <title>Draft genome of the nematode, Opisthorchis viverrini.</title>
        <authorList>
            <person name="Mitreva M."/>
        </authorList>
    </citation>
    <scope>NUCLEOTIDE SEQUENCE [LARGE SCALE GENOMIC DNA]</scope>
    <source>
        <strain evidence="3">Khon Kaen</strain>
    </source>
</reference>